<dbReference type="OrthoDB" id="506623at2"/>
<gene>
    <name evidence="2" type="ORF">FNM00_07625</name>
</gene>
<dbReference type="PANTHER" id="PTHR31528">
    <property type="entry name" value="4-AMINO-5-HYDROXYMETHYL-2-METHYLPYRIMIDINE PHOSPHATE SYNTHASE THI11-RELATED"/>
    <property type="match status" value="1"/>
</dbReference>
<dbReference type="PANTHER" id="PTHR31528:SF15">
    <property type="entry name" value="RIBOFLAVIN-BINDING PROTEIN RIBY"/>
    <property type="match status" value="1"/>
</dbReference>
<evidence type="ECO:0000313" key="2">
    <source>
        <dbReference type="EMBL" id="TSD64396.1"/>
    </source>
</evidence>
<organism evidence="2 3">
    <name type="scientific">Aeromicrobium piscarium</name>
    <dbReference type="NCBI Taxonomy" id="2590901"/>
    <lineage>
        <taxon>Bacteria</taxon>
        <taxon>Bacillati</taxon>
        <taxon>Actinomycetota</taxon>
        <taxon>Actinomycetes</taxon>
        <taxon>Propionibacteriales</taxon>
        <taxon>Nocardioidaceae</taxon>
        <taxon>Aeromicrobium</taxon>
    </lineage>
</organism>
<protein>
    <submittedName>
        <fullName evidence="2">ABC transporter substrate-binding protein</fullName>
    </submittedName>
</protein>
<keyword evidence="3" id="KW-1185">Reference proteome</keyword>
<evidence type="ECO:0000313" key="3">
    <source>
        <dbReference type="Proteomes" id="UP000316988"/>
    </source>
</evidence>
<dbReference type="GO" id="GO:0009228">
    <property type="term" value="P:thiamine biosynthetic process"/>
    <property type="evidence" value="ECO:0007669"/>
    <property type="project" value="InterPro"/>
</dbReference>
<reference evidence="2 3" key="1">
    <citation type="submission" date="2019-07" db="EMBL/GenBank/DDBJ databases">
        <authorList>
            <person name="Zhao L.H."/>
        </authorList>
    </citation>
    <scope>NUCLEOTIDE SEQUENCE [LARGE SCALE GENOMIC DNA]</scope>
    <source>
        <strain evidence="2 3">Co35</strain>
    </source>
</reference>
<evidence type="ECO:0000259" key="1">
    <source>
        <dbReference type="Pfam" id="PF09084"/>
    </source>
</evidence>
<dbReference type="InterPro" id="IPR015168">
    <property type="entry name" value="SsuA/THI5"/>
</dbReference>
<proteinExistence type="predicted"/>
<dbReference type="Proteomes" id="UP000316988">
    <property type="component" value="Unassembled WGS sequence"/>
</dbReference>
<dbReference type="Pfam" id="PF09084">
    <property type="entry name" value="NMT1"/>
    <property type="match status" value="1"/>
</dbReference>
<dbReference type="AlphaFoldDB" id="A0A554SDJ1"/>
<sequence>MRVTSTLIGPGSHPRLADQARVNMRKLLRAAAPLVLVAGLAGCGSGGDGAGGDDGLTVMLSYKKSIYWLPMLIAEDQGYFEDEGVDVQFEETNGSGFVTQQLIAGNVPAGWAGAPDAAVAFSKDDNLRALMCNPPQNIFRIVVPDDSDIESVEDLEGKTLGIAEAGGGEEPIVNASLEAAGLQRDADVRILPIGDAGPASLNAILQGQVDAYAGSYPDISTLTADGRLQTRDITPEQYNAIPGDCLVTTADALEDDQVRDQLVGMARAWARGAVFAAENPEAATTIACRVVPQECEDMDFATTYVKDTIGLSGVADDADTPFGHVDDSAWQTTFEVLAESGAITTDPDAGTFAGGGIAEQFASDYWDFDIAATREEARSSDGN</sequence>
<accession>A0A554SDJ1</accession>
<name>A0A554SDJ1_9ACTN</name>
<dbReference type="EMBL" id="VLNT01000004">
    <property type="protein sequence ID" value="TSD64396.1"/>
    <property type="molecule type" value="Genomic_DNA"/>
</dbReference>
<comment type="caution">
    <text evidence="2">The sequence shown here is derived from an EMBL/GenBank/DDBJ whole genome shotgun (WGS) entry which is preliminary data.</text>
</comment>
<feature type="domain" description="SsuA/THI5-like" evidence="1">
    <location>
        <begin position="67"/>
        <end position="283"/>
    </location>
</feature>
<dbReference type="Gene3D" id="3.40.190.10">
    <property type="entry name" value="Periplasmic binding protein-like II"/>
    <property type="match status" value="2"/>
</dbReference>
<dbReference type="InterPro" id="IPR027939">
    <property type="entry name" value="NMT1/THI5"/>
</dbReference>
<dbReference type="SUPFAM" id="SSF53850">
    <property type="entry name" value="Periplasmic binding protein-like II"/>
    <property type="match status" value="1"/>
</dbReference>